<dbReference type="AlphaFoldDB" id="Q2S9H5"/>
<evidence type="ECO:0000313" key="3">
    <source>
        <dbReference type="Proteomes" id="UP000000238"/>
    </source>
</evidence>
<proteinExistence type="predicted"/>
<organism evidence="2 3">
    <name type="scientific">Hahella chejuensis (strain KCTC 2396)</name>
    <dbReference type="NCBI Taxonomy" id="349521"/>
    <lineage>
        <taxon>Bacteria</taxon>
        <taxon>Pseudomonadati</taxon>
        <taxon>Pseudomonadota</taxon>
        <taxon>Gammaproteobacteria</taxon>
        <taxon>Oceanospirillales</taxon>
        <taxon>Hahellaceae</taxon>
        <taxon>Hahella</taxon>
    </lineage>
</organism>
<dbReference type="KEGG" id="hch:HCH_06048"/>
<keyword evidence="3" id="KW-1185">Reference proteome</keyword>
<accession>Q2S9H5</accession>
<evidence type="ECO:0000313" key="2">
    <source>
        <dbReference type="EMBL" id="ABC32699.1"/>
    </source>
</evidence>
<protein>
    <submittedName>
        <fullName evidence="2">Uncharacterized protein</fullName>
    </submittedName>
</protein>
<dbReference type="EMBL" id="CP000155">
    <property type="protein sequence ID" value="ABC32699.1"/>
    <property type="molecule type" value="Genomic_DNA"/>
</dbReference>
<dbReference type="Proteomes" id="UP000000238">
    <property type="component" value="Chromosome"/>
</dbReference>
<sequence length="61" mass="6804">MSDAWPGLGARVSAKSPVKSVANKVLRLIGVHDSEVRCFPFFCNFGFFVFLIHSVNTLYLN</sequence>
<feature type="transmembrane region" description="Helical" evidence="1">
    <location>
        <begin position="39"/>
        <end position="60"/>
    </location>
</feature>
<gene>
    <name evidence="2" type="ordered locus">HCH_06048</name>
</gene>
<keyword evidence="1" id="KW-1133">Transmembrane helix</keyword>
<name>Q2S9H5_HAHCH</name>
<reference evidence="2 3" key="1">
    <citation type="journal article" date="2005" name="Nucleic Acids Res.">
        <title>Genomic blueprint of Hahella chejuensis, a marine microbe producing an algicidal agent.</title>
        <authorList>
            <person name="Jeong H."/>
            <person name="Yim J.H."/>
            <person name="Lee C."/>
            <person name="Choi S.-H."/>
            <person name="Park Y.K."/>
            <person name="Yoon S.H."/>
            <person name="Hur C.-G."/>
            <person name="Kang H.-Y."/>
            <person name="Kim D."/>
            <person name="Lee H.H."/>
            <person name="Park K.H."/>
            <person name="Park S.-H."/>
            <person name="Park H.-S."/>
            <person name="Lee H.K."/>
            <person name="Oh T.K."/>
            <person name="Kim J.F."/>
        </authorList>
    </citation>
    <scope>NUCLEOTIDE SEQUENCE [LARGE SCALE GENOMIC DNA]</scope>
    <source>
        <strain evidence="2 3">KCTC 2396</strain>
    </source>
</reference>
<evidence type="ECO:0000256" key="1">
    <source>
        <dbReference type="SAM" id="Phobius"/>
    </source>
</evidence>
<dbReference type="HOGENOM" id="CLU_2916128_0_0_6"/>
<keyword evidence="1" id="KW-0812">Transmembrane</keyword>
<keyword evidence="1" id="KW-0472">Membrane</keyword>